<dbReference type="AlphaFoldDB" id="X7XT26"/>
<accession>X7XT26</accession>
<name>X7XT26_MYCKA</name>
<dbReference type="PATRIC" id="fig|1299326.3.peg.6543"/>
<dbReference type="EMBL" id="JAOA01000033">
    <property type="protein sequence ID" value="ETZ97432.1"/>
    <property type="molecule type" value="Genomic_DNA"/>
</dbReference>
<evidence type="ECO:0000313" key="2">
    <source>
        <dbReference type="Proteomes" id="UP000020561"/>
    </source>
</evidence>
<proteinExistence type="predicted"/>
<gene>
    <name evidence="1" type="ORF">I545_6814</name>
</gene>
<protein>
    <submittedName>
        <fullName evidence="1">Uncharacterized protein</fullName>
    </submittedName>
</protein>
<evidence type="ECO:0000313" key="1">
    <source>
        <dbReference type="EMBL" id="ETZ97432.1"/>
    </source>
</evidence>
<comment type="caution">
    <text evidence="1">The sequence shown here is derived from an EMBL/GenBank/DDBJ whole genome shotgun (WGS) entry which is preliminary data.</text>
</comment>
<sequence length="43" mass="4872">MRARCWIPRCCHQVIAGHDPRDSTSVDAEVPDVVAARQGRRVR</sequence>
<dbReference type="Proteomes" id="UP000020561">
    <property type="component" value="Unassembled WGS sequence"/>
</dbReference>
<organism evidence="1 2">
    <name type="scientific">Mycobacterium kansasii 662</name>
    <dbReference type="NCBI Taxonomy" id="1299326"/>
    <lineage>
        <taxon>Bacteria</taxon>
        <taxon>Bacillati</taxon>
        <taxon>Actinomycetota</taxon>
        <taxon>Actinomycetes</taxon>
        <taxon>Mycobacteriales</taxon>
        <taxon>Mycobacteriaceae</taxon>
        <taxon>Mycobacterium</taxon>
    </lineage>
</organism>
<reference evidence="1 2" key="1">
    <citation type="submission" date="2013-12" db="EMBL/GenBank/DDBJ databases">
        <authorList>
            <person name="Brown-Elliot B."/>
            <person name="Wallace R."/>
            <person name="Lenaerts A."/>
            <person name="Ordway D."/>
            <person name="DeGroote M.A."/>
            <person name="Parker T."/>
            <person name="Sizemore C."/>
            <person name="Tallon L.J."/>
            <person name="Sadzewicz L.K."/>
            <person name="Sengamalay N."/>
            <person name="Fraser C.M."/>
            <person name="Hine E."/>
            <person name="Shefchek K.A."/>
            <person name="Das S.P."/>
            <person name="Tettelin H."/>
        </authorList>
    </citation>
    <scope>NUCLEOTIDE SEQUENCE [LARGE SCALE GENOMIC DNA]</scope>
    <source>
        <strain evidence="1 2">662</strain>
    </source>
</reference>